<protein>
    <submittedName>
        <fullName evidence="1">Uncharacterized protein</fullName>
    </submittedName>
</protein>
<evidence type="ECO:0000313" key="2">
    <source>
        <dbReference type="Proteomes" id="UP000265798"/>
    </source>
</evidence>
<comment type="caution">
    <text evidence="1">The sequence shown here is derived from an EMBL/GenBank/DDBJ whole genome shotgun (WGS) entry which is preliminary data.</text>
</comment>
<reference evidence="2" key="1">
    <citation type="submission" date="2018-05" db="EMBL/GenBank/DDBJ databases">
        <title>Leptospira yasudae sp. nov. and Leptospira stimsonii sp. nov., two pathogenic species of the genus Leptospira isolated from environmental sources.</title>
        <authorList>
            <person name="Casanovas-Massana A."/>
            <person name="Hamond C."/>
            <person name="Santos L.A."/>
            <person name="Hacker K.P."/>
            <person name="Balassiano I."/>
            <person name="Medeiros M.A."/>
            <person name="Reis M.G."/>
            <person name="Ko A.I."/>
            <person name="Wunder E.A."/>
        </authorList>
    </citation>
    <scope>NUCLEOTIDE SEQUENCE [LARGE SCALE GENOMIC DNA]</scope>
    <source>
        <strain evidence="2">Yale</strain>
    </source>
</reference>
<dbReference type="Proteomes" id="UP000265798">
    <property type="component" value="Unassembled WGS sequence"/>
</dbReference>
<organism evidence="1 2">
    <name type="scientific">Leptospira stimsonii</name>
    <dbReference type="NCBI Taxonomy" id="2202203"/>
    <lineage>
        <taxon>Bacteria</taxon>
        <taxon>Pseudomonadati</taxon>
        <taxon>Spirochaetota</taxon>
        <taxon>Spirochaetia</taxon>
        <taxon>Leptospirales</taxon>
        <taxon>Leptospiraceae</taxon>
        <taxon>Leptospira</taxon>
    </lineage>
</organism>
<dbReference type="AlphaFoldDB" id="A0A396YW48"/>
<accession>A0A396YW48</accession>
<name>A0A396YW48_9LEPT</name>
<sequence>MRITKKKEDGIKSFHRQSMIQNTSMRFFWNLPAFIWILILLGFGIFPSGIFAKNTTVSTSAFLKLKNVKFRLEDPIYFLVKNLTVEAISNRPGSPVNFNDPSSFHLDIFQGETEFEISVLEYLFNENIKTFPNFPLRNLKLSTIEVGAKRKIRILGEYKLVFWVDVEMICDLELVPNSSLLILKSESMSAAGIPGAGDFLSYVGVGLKTLLPIPEDRGLKIVEKSFHIQSFSLLPPPKIQGTIDRIELLPDRILVRFDSQKIPLLPKLAFLPGIPNQIAMSGGEIRVGSVFLKNTDLLLIDQDPSDLLDFHMKNLLLQLSFGNLNLNAKGELKVFLPDYEDLKK</sequence>
<dbReference type="EMBL" id="QHCT01000008">
    <property type="protein sequence ID" value="RHX85604.1"/>
    <property type="molecule type" value="Genomic_DNA"/>
</dbReference>
<evidence type="ECO:0000313" key="1">
    <source>
        <dbReference type="EMBL" id="RHX85604.1"/>
    </source>
</evidence>
<proteinExistence type="predicted"/>
<gene>
    <name evidence="1" type="ORF">DLM75_20650</name>
</gene>